<dbReference type="OrthoDB" id="2593732at2759"/>
<keyword evidence="2" id="KW-0862">Zinc</keyword>
<keyword evidence="9" id="KW-1185">Reference proteome</keyword>
<accession>A0A9Q8LHL2</accession>
<reference evidence="8" key="1">
    <citation type="submission" date="2021-12" db="EMBL/GenBank/DDBJ databases">
        <authorList>
            <person name="Zaccaron A."/>
            <person name="Stergiopoulos I."/>
        </authorList>
    </citation>
    <scope>NUCLEOTIDE SEQUENCE</scope>
    <source>
        <strain evidence="8">Race5_Kim</strain>
    </source>
</reference>
<protein>
    <submittedName>
        <fullName evidence="8">Uncharacterized protein</fullName>
    </submittedName>
</protein>
<feature type="region of interest" description="Disordered" evidence="7">
    <location>
        <begin position="77"/>
        <end position="111"/>
    </location>
</feature>
<dbReference type="GeneID" id="71986006"/>
<dbReference type="Pfam" id="PF11951">
    <property type="entry name" value="Fungal_trans_2"/>
    <property type="match status" value="1"/>
</dbReference>
<dbReference type="OMA" id="RFRASDW"/>
<dbReference type="PANTHER" id="PTHR36206">
    <property type="entry name" value="ASPERCRYPTIN BIOSYNTHESIS CLUSTER-SPECIFIC TRANSCRIPTION REGULATOR ATNN-RELATED"/>
    <property type="match status" value="1"/>
</dbReference>
<dbReference type="RefSeq" id="XP_047761965.1">
    <property type="nucleotide sequence ID" value="XM_047905276.1"/>
</dbReference>
<dbReference type="KEGG" id="ffu:CLAFUR5_06128"/>
<evidence type="ECO:0000256" key="6">
    <source>
        <dbReference type="ARBA" id="ARBA00023242"/>
    </source>
</evidence>
<keyword evidence="5" id="KW-0804">Transcription</keyword>
<evidence type="ECO:0000256" key="5">
    <source>
        <dbReference type="ARBA" id="ARBA00023163"/>
    </source>
</evidence>
<evidence type="ECO:0000256" key="4">
    <source>
        <dbReference type="ARBA" id="ARBA00023125"/>
    </source>
</evidence>
<feature type="region of interest" description="Disordered" evidence="7">
    <location>
        <begin position="26"/>
        <end position="52"/>
    </location>
</feature>
<keyword evidence="4" id="KW-0238">DNA-binding</keyword>
<gene>
    <name evidence="8" type="ORF">CLAFUR5_06128</name>
</gene>
<dbReference type="GO" id="GO:0046872">
    <property type="term" value="F:metal ion binding"/>
    <property type="evidence" value="ECO:0007669"/>
    <property type="project" value="UniProtKB-KW"/>
</dbReference>
<keyword evidence="1" id="KW-0479">Metal-binding</keyword>
<reference evidence="8" key="2">
    <citation type="journal article" date="2022" name="Microb. Genom.">
        <title>A chromosome-scale genome assembly of the tomato pathogen Cladosporium fulvum reveals a compartmentalized genome architecture and the presence of a dispensable chromosome.</title>
        <authorList>
            <person name="Zaccaron A.Z."/>
            <person name="Chen L.H."/>
            <person name="Samaras A."/>
            <person name="Stergiopoulos I."/>
        </authorList>
    </citation>
    <scope>NUCLEOTIDE SEQUENCE</scope>
    <source>
        <strain evidence="8">Race5_Kim</strain>
    </source>
</reference>
<sequence length="522" mass="59410">MAMRREHGGIEMRQAQRQFMFVSYNEHRGQRNGRSRALNRHVQRNSRQATVSHRDIPLRYQLRFRASDWDMPYVPSASAEVQRNPAPSSESESSNEGTIGSPPSRSLSRWNDPREAGHVQFYHDVVSGQLGGAVTSAFWEQHVLQRLQQAPVIKQALVALSLAYREICVAGQLHPPCSALTPTRASQATGNAISGLRSYLQIEQQPPLDVVLTCAVLLFALEKTRGDRETSLFHLDNAIAVFKSWTERLKRKTPPPQYKMLRSVILLLDGNACIEDEARAPLVEVEFSGPFIDAHELRFNNIQDMRDDFKIRVCHPLTRLLVRCHDGAVTALQDCPHDVLQEKVRLQNELVRWRAAVDYFVWDRSSIRQPRCEPIWSKSEEISILTVEMHYLVVKCSLSDVVVAYPDHANAWNQHSCEILAKGERVLELLQRRHGPFQLQPDGRQRAMIITYAQSLPLFAQRTTLLDARSRAMRLYADLEPYTRVVAICPGLRATERFREDHTGVPRFSSTAALLLTLGSRS</sequence>
<evidence type="ECO:0000256" key="7">
    <source>
        <dbReference type="SAM" id="MobiDB-lite"/>
    </source>
</evidence>
<dbReference type="GO" id="GO:0003677">
    <property type="term" value="F:DNA binding"/>
    <property type="evidence" value="ECO:0007669"/>
    <property type="project" value="UniProtKB-KW"/>
</dbReference>
<dbReference type="InterPro" id="IPR052360">
    <property type="entry name" value="Transcr_Regulatory_Proteins"/>
</dbReference>
<keyword evidence="3" id="KW-0805">Transcription regulation</keyword>
<dbReference type="EMBL" id="CP090167">
    <property type="protein sequence ID" value="UJO17599.1"/>
    <property type="molecule type" value="Genomic_DNA"/>
</dbReference>
<feature type="compositionally biased region" description="Polar residues" evidence="7">
    <location>
        <begin position="95"/>
        <end position="109"/>
    </location>
</feature>
<evidence type="ECO:0000256" key="3">
    <source>
        <dbReference type="ARBA" id="ARBA00023015"/>
    </source>
</evidence>
<evidence type="ECO:0000256" key="2">
    <source>
        <dbReference type="ARBA" id="ARBA00022833"/>
    </source>
</evidence>
<organism evidence="8 9">
    <name type="scientific">Passalora fulva</name>
    <name type="common">Tomato leaf mold</name>
    <name type="synonym">Cladosporium fulvum</name>
    <dbReference type="NCBI Taxonomy" id="5499"/>
    <lineage>
        <taxon>Eukaryota</taxon>
        <taxon>Fungi</taxon>
        <taxon>Dikarya</taxon>
        <taxon>Ascomycota</taxon>
        <taxon>Pezizomycotina</taxon>
        <taxon>Dothideomycetes</taxon>
        <taxon>Dothideomycetidae</taxon>
        <taxon>Mycosphaerellales</taxon>
        <taxon>Mycosphaerellaceae</taxon>
        <taxon>Fulvia</taxon>
    </lineage>
</organism>
<feature type="compositionally biased region" description="Basic residues" evidence="7">
    <location>
        <begin position="30"/>
        <end position="44"/>
    </location>
</feature>
<evidence type="ECO:0000313" key="8">
    <source>
        <dbReference type="EMBL" id="UJO17599.1"/>
    </source>
</evidence>
<dbReference type="Proteomes" id="UP000756132">
    <property type="component" value="Chromosome 5"/>
</dbReference>
<keyword evidence="6" id="KW-0539">Nucleus</keyword>
<evidence type="ECO:0000313" key="9">
    <source>
        <dbReference type="Proteomes" id="UP000756132"/>
    </source>
</evidence>
<proteinExistence type="predicted"/>
<dbReference type="PANTHER" id="PTHR36206:SF12">
    <property type="entry name" value="ASPERCRYPTIN BIOSYNTHESIS CLUSTER-SPECIFIC TRANSCRIPTION REGULATOR ATNN-RELATED"/>
    <property type="match status" value="1"/>
</dbReference>
<name>A0A9Q8LHL2_PASFU</name>
<dbReference type="InterPro" id="IPR021858">
    <property type="entry name" value="Fun_TF"/>
</dbReference>
<evidence type="ECO:0000256" key="1">
    <source>
        <dbReference type="ARBA" id="ARBA00022723"/>
    </source>
</evidence>
<dbReference type="AlphaFoldDB" id="A0A9Q8LHL2"/>